<sequence length="90" mass="9679">MSELNKQEIDALKATSEALVAIRSLASKPVTEESRQIIMALADAFHNIPDYAAMPAAQREANAFLLAAGVKQAQKVNSRHGLNSNHLAPL</sequence>
<gene>
    <name evidence="1" type="ORF">DUPY_02820</name>
</gene>
<accession>A0A1E7X7J3</accession>
<evidence type="ECO:0000313" key="2">
    <source>
        <dbReference type="Proteomes" id="UP000175989"/>
    </source>
</evidence>
<dbReference type="EMBL" id="LROM01000024">
    <property type="protein sequence ID" value="OFA09040.1"/>
    <property type="molecule type" value="Genomic_DNA"/>
</dbReference>
<keyword evidence="2" id="KW-1185">Reference proteome</keyword>
<reference evidence="2" key="1">
    <citation type="journal article" date="2016" name="Front. Microbiol.">
        <title>Molecular Keys to the Janthinobacterium and Duganella spp. Interaction with the Plant Pathogen Fusarium graminearum.</title>
        <authorList>
            <person name="Haack F.S."/>
            <person name="Poehlein A."/>
            <person name="Kroger C."/>
            <person name="Voigt C.A."/>
            <person name="Piepenbring M."/>
            <person name="Bode H.B."/>
            <person name="Daniel R."/>
            <person name="Schafer W."/>
            <person name="Streit W.R."/>
        </authorList>
    </citation>
    <scope>NUCLEOTIDE SEQUENCE [LARGE SCALE GENOMIC DNA]</scope>
    <source>
        <strain evidence="2">T54</strain>
    </source>
</reference>
<dbReference type="AlphaFoldDB" id="A0A1E7X7J3"/>
<protein>
    <submittedName>
        <fullName evidence="1">Uncharacterized protein</fullName>
    </submittedName>
</protein>
<name>A0A1E7X7J3_9BURK</name>
<dbReference type="OrthoDB" id="9906152at2"/>
<evidence type="ECO:0000313" key="1">
    <source>
        <dbReference type="EMBL" id="OFA09040.1"/>
    </source>
</evidence>
<proteinExistence type="predicted"/>
<dbReference type="Proteomes" id="UP000175989">
    <property type="component" value="Unassembled WGS sequence"/>
</dbReference>
<organism evidence="1 2">
    <name type="scientific">Duganella phyllosphaerae</name>
    <dbReference type="NCBI Taxonomy" id="762836"/>
    <lineage>
        <taxon>Bacteria</taxon>
        <taxon>Pseudomonadati</taxon>
        <taxon>Pseudomonadota</taxon>
        <taxon>Betaproteobacteria</taxon>
        <taxon>Burkholderiales</taxon>
        <taxon>Oxalobacteraceae</taxon>
        <taxon>Telluria group</taxon>
        <taxon>Duganella</taxon>
    </lineage>
</organism>
<dbReference type="RefSeq" id="WP_070245929.1">
    <property type="nucleotide sequence ID" value="NZ_LROM01000024.1"/>
</dbReference>
<comment type="caution">
    <text evidence="1">The sequence shown here is derived from an EMBL/GenBank/DDBJ whole genome shotgun (WGS) entry which is preliminary data.</text>
</comment>